<evidence type="ECO:0008006" key="3">
    <source>
        <dbReference type="Google" id="ProtNLM"/>
    </source>
</evidence>
<dbReference type="SUPFAM" id="SSF53474">
    <property type="entry name" value="alpha/beta-Hydrolases"/>
    <property type="match status" value="1"/>
</dbReference>
<dbReference type="EMBL" id="JADIMU010000058">
    <property type="protein sequence ID" value="MBO8443819.1"/>
    <property type="molecule type" value="Genomic_DNA"/>
</dbReference>
<gene>
    <name evidence="1" type="ORF">IAC42_08725</name>
</gene>
<comment type="caution">
    <text evidence="1">The sequence shown here is derived from an EMBL/GenBank/DDBJ whole genome shotgun (WGS) entry which is preliminary data.</text>
</comment>
<dbReference type="AlphaFoldDB" id="A0A9D9HAD4"/>
<dbReference type="Gene3D" id="3.40.50.1820">
    <property type="entry name" value="alpha/beta hydrolase"/>
    <property type="match status" value="1"/>
</dbReference>
<reference evidence="1" key="1">
    <citation type="submission" date="2020-10" db="EMBL/GenBank/DDBJ databases">
        <authorList>
            <person name="Gilroy R."/>
        </authorList>
    </citation>
    <scope>NUCLEOTIDE SEQUENCE</scope>
    <source>
        <strain evidence="1">11167</strain>
    </source>
</reference>
<accession>A0A9D9HAD4</accession>
<proteinExistence type="predicted"/>
<evidence type="ECO:0000313" key="1">
    <source>
        <dbReference type="EMBL" id="MBO8443819.1"/>
    </source>
</evidence>
<organism evidence="1 2">
    <name type="scientific">Candidatus Aphodenecus pullistercoris</name>
    <dbReference type="NCBI Taxonomy" id="2840669"/>
    <lineage>
        <taxon>Bacteria</taxon>
        <taxon>Pseudomonadati</taxon>
        <taxon>Spirochaetota</taxon>
        <taxon>Spirochaetia</taxon>
        <taxon>Spirochaetales</taxon>
        <taxon>Candidatus Aphodenecus</taxon>
    </lineage>
</organism>
<dbReference type="Proteomes" id="UP000823633">
    <property type="component" value="Unassembled WGS sequence"/>
</dbReference>
<name>A0A9D9HAD4_9SPIR</name>
<reference evidence="1" key="2">
    <citation type="journal article" date="2021" name="PeerJ">
        <title>Extensive microbial diversity within the chicken gut microbiome revealed by metagenomics and culture.</title>
        <authorList>
            <person name="Gilroy R."/>
            <person name="Ravi A."/>
            <person name="Getino M."/>
            <person name="Pursley I."/>
            <person name="Horton D.L."/>
            <person name="Alikhan N.F."/>
            <person name="Baker D."/>
            <person name="Gharbi K."/>
            <person name="Hall N."/>
            <person name="Watson M."/>
            <person name="Adriaenssens E.M."/>
            <person name="Foster-Nyarko E."/>
            <person name="Jarju S."/>
            <person name="Secka A."/>
            <person name="Antonio M."/>
            <person name="Oren A."/>
            <person name="Chaudhuri R.R."/>
            <person name="La Ragione R."/>
            <person name="Hildebrand F."/>
            <person name="Pallen M.J."/>
        </authorList>
    </citation>
    <scope>NUCLEOTIDE SEQUENCE</scope>
    <source>
        <strain evidence="1">11167</strain>
    </source>
</reference>
<evidence type="ECO:0000313" key="2">
    <source>
        <dbReference type="Proteomes" id="UP000823633"/>
    </source>
</evidence>
<dbReference type="InterPro" id="IPR029058">
    <property type="entry name" value="AB_hydrolase_fold"/>
</dbReference>
<protein>
    <recommendedName>
        <fullName evidence="3">Abhydrolase family protein</fullName>
    </recommendedName>
</protein>
<sequence length="346" mass="38869">MYTSIDSMMRRYERLARQHRADLTDREAFKAWQDEARTRLSSLLGLTLLEKPADCGFKELWSEDAGDGVRRTLAQIAVEEGVEMPFYILTPQHRLDSRVFICPPGHQGGGMESVAGRRGNADVERMTAHYNYDYGLRLARMGHLVIAPDARGFGLRREEDESGDDKILLSSCRALAHMALPLGLTVAGLQVWDLMRLVDWLSEEGHGHIFLFGFSGGGLQSLYTAAVDSRVEGAFISGYYYGFKDSLLLLNGNCDCNYIPRLWLDYEVSDIASLIAPRPLVIQSARGDHLNGPRGLANVLPYVEELKEAYRLLGAEGKLYHDIIEGPHHFGHEHLKEDFEKIGMEI</sequence>